<feature type="domain" description="DUF3444" evidence="2">
    <location>
        <begin position="272"/>
        <end position="451"/>
    </location>
</feature>
<dbReference type="InterPro" id="IPR024593">
    <property type="entry name" value="DUF3444"/>
</dbReference>
<dbReference type="Proteomes" id="UP000243459">
    <property type="component" value="Chromosome 9"/>
</dbReference>
<feature type="domain" description="DUF3444" evidence="2">
    <location>
        <begin position="39"/>
        <end position="224"/>
    </location>
</feature>
<reference evidence="4" key="1">
    <citation type="journal article" date="2017" name="Nat. Commun.">
        <title>The asparagus genome sheds light on the origin and evolution of a young Y chromosome.</title>
        <authorList>
            <person name="Harkess A."/>
            <person name="Zhou J."/>
            <person name="Xu C."/>
            <person name="Bowers J.E."/>
            <person name="Van der Hulst R."/>
            <person name="Ayyampalayam S."/>
            <person name="Mercati F."/>
            <person name="Riccardi P."/>
            <person name="McKain M.R."/>
            <person name="Kakrana A."/>
            <person name="Tang H."/>
            <person name="Ray J."/>
            <person name="Groenendijk J."/>
            <person name="Arikit S."/>
            <person name="Mathioni S.M."/>
            <person name="Nakano M."/>
            <person name="Shan H."/>
            <person name="Telgmann-Rauber A."/>
            <person name="Kanno A."/>
            <person name="Yue Z."/>
            <person name="Chen H."/>
            <person name="Li W."/>
            <person name="Chen Y."/>
            <person name="Xu X."/>
            <person name="Zhang Y."/>
            <person name="Luo S."/>
            <person name="Chen H."/>
            <person name="Gao J."/>
            <person name="Mao Z."/>
            <person name="Pires J.C."/>
            <person name="Luo M."/>
            <person name="Kudrna D."/>
            <person name="Wing R.A."/>
            <person name="Meyers B.C."/>
            <person name="Yi K."/>
            <person name="Kong H."/>
            <person name="Lavrijsen P."/>
            <person name="Sunseri F."/>
            <person name="Falavigna A."/>
            <person name="Ye Y."/>
            <person name="Leebens-Mack J.H."/>
            <person name="Chen G."/>
        </authorList>
    </citation>
    <scope>NUCLEOTIDE SEQUENCE [LARGE SCALE GENOMIC DNA]</scope>
    <source>
        <strain evidence="4">cv. DH0086</strain>
    </source>
</reference>
<evidence type="ECO:0000259" key="2">
    <source>
        <dbReference type="Pfam" id="PF11926"/>
    </source>
</evidence>
<organism evidence="3 4">
    <name type="scientific">Asparagus officinalis</name>
    <name type="common">Garden asparagus</name>
    <dbReference type="NCBI Taxonomy" id="4686"/>
    <lineage>
        <taxon>Eukaryota</taxon>
        <taxon>Viridiplantae</taxon>
        <taxon>Streptophyta</taxon>
        <taxon>Embryophyta</taxon>
        <taxon>Tracheophyta</taxon>
        <taxon>Spermatophyta</taxon>
        <taxon>Magnoliopsida</taxon>
        <taxon>Liliopsida</taxon>
        <taxon>Asparagales</taxon>
        <taxon>Asparagaceae</taxon>
        <taxon>Asparagoideae</taxon>
        <taxon>Asparagus</taxon>
    </lineage>
</organism>
<dbReference type="PANTHER" id="PTHR45089">
    <property type="entry name" value="DNAJ HEAT SHOCK AMINO-TERMINAL DOMAIN PROTEIN-RELATED"/>
    <property type="match status" value="1"/>
</dbReference>
<feature type="domain" description="DUF3444" evidence="2">
    <location>
        <begin position="569"/>
        <end position="772"/>
    </location>
</feature>
<accession>A0A5P1E7R2</accession>
<name>A0A5P1E7R2_ASPOF</name>
<proteinExistence type="predicted"/>
<dbReference type="AlphaFoldDB" id="A0A5P1E7R2"/>
<evidence type="ECO:0000313" key="3">
    <source>
        <dbReference type="EMBL" id="ONK58608.1"/>
    </source>
</evidence>
<sequence length="792" mass="91334">MPPSNSKADVAHNKTKRLKVERENVGSSSNGCRDVVTSSFDFEKRRASFVLKQKEIWAVRDEFGMPRSYVFVWSGGDIHSAELDELRNRDHFERLRLGGGVPSAWGIFDSIRREPRDIPALSHKVEKPKNYNKVLPRKCEVWAIRAGNTKTLFGDPSPTLLRYQMVEALTNFVENKGMKLVYLVSIAGVNGNRFRRYQSAFHVHPDFVLERFSHQVPCMRVSGDDLLELDPSSLPLYVDDFETSFAPEINDNYLFLGLLDRMASTNTEFGYEIWAAFDHDCRVPQKYVQLRHKRRYHKAMHELVPIFTYDNEKKWQEAGLPIACGKFTVETVESERHFILSHRLSTRKRNYEHTGDVHNIDMYPKEGEVWGIYKDRNLVMACNPRGALCYLIVVIVGTTEKDVTVACLSRVEGFKGLFKKRSNLASGAEFLVPVNEFHRFSHNIPSYRFDEKCSNEFFRGAFVLNPFLVPLKHDEPYSFNDPFLAQIPKVQSSWSAIQYFVNKQRESISLASQENSYEDSENCTLSLSVEQEQIIVENLREGEPYTGEISPAEVHESERMECETDEHETIHHIKFHDFEDSKSESDVELGEVWAFCNRLNELPFSYARIDKFLNSGGMLDVTLLQPHPVADEEMQWVEANLPMACGTFRASQSTCIEKKLLLHRVICAHEQPSKLFFRVYPRIGETWAIYNLWDIDWTISDMSTNVQYKLVEIVTDFTQEAGVTVAALVRAEEHDNVFRRQLHEGFWLFMTFKRKELLRFSHRIPSLKITGDQAGGCTSGGSFRVKFSHNGI</sequence>
<evidence type="ECO:0000313" key="4">
    <source>
        <dbReference type="Proteomes" id="UP000243459"/>
    </source>
</evidence>
<protein>
    <recommendedName>
        <fullName evidence="2">DUF3444 domain-containing protein</fullName>
    </recommendedName>
</protein>
<dbReference type="Gramene" id="ONK58608">
    <property type="protein sequence ID" value="ONK58608"/>
    <property type="gene ID" value="A4U43_C09F14810"/>
</dbReference>
<gene>
    <name evidence="3" type="ORF">A4U43_C09F14810</name>
</gene>
<keyword evidence="4" id="KW-1185">Reference proteome</keyword>
<evidence type="ECO:0000256" key="1">
    <source>
        <dbReference type="SAM" id="MobiDB-lite"/>
    </source>
</evidence>
<feature type="region of interest" description="Disordered" evidence="1">
    <location>
        <begin position="1"/>
        <end position="30"/>
    </location>
</feature>
<dbReference type="Pfam" id="PF11926">
    <property type="entry name" value="DUF3444"/>
    <property type="match status" value="3"/>
</dbReference>
<dbReference type="EMBL" id="CM007389">
    <property type="protein sequence ID" value="ONK58608.1"/>
    <property type="molecule type" value="Genomic_DNA"/>
</dbReference>